<reference evidence="4" key="1">
    <citation type="journal article" date="2019" name="Int. J. Syst. Evol. Microbiol.">
        <title>The Global Catalogue of Microorganisms (GCM) 10K type strain sequencing project: providing services to taxonomists for standard genome sequencing and annotation.</title>
        <authorList>
            <consortium name="The Broad Institute Genomics Platform"/>
            <consortium name="The Broad Institute Genome Sequencing Center for Infectious Disease"/>
            <person name="Wu L."/>
            <person name="Ma J."/>
        </authorList>
    </citation>
    <scope>NUCLEOTIDE SEQUENCE [LARGE SCALE GENOMIC DNA]</scope>
    <source>
        <strain evidence="4">CGMCC 4.7638</strain>
    </source>
</reference>
<dbReference type="InterPro" id="IPR036388">
    <property type="entry name" value="WH-like_DNA-bd_sf"/>
</dbReference>
<organism evidence="3 4">
    <name type="scientific">Amycolatopsis albidoflavus</name>
    <dbReference type="NCBI Taxonomy" id="102226"/>
    <lineage>
        <taxon>Bacteria</taxon>
        <taxon>Bacillati</taxon>
        <taxon>Actinomycetota</taxon>
        <taxon>Actinomycetes</taxon>
        <taxon>Pseudonocardiales</taxon>
        <taxon>Pseudonocardiaceae</taxon>
        <taxon>Amycolatopsis</taxon>
    </lineage>
</organism>
<dbReference type="Gene3D" id="1.10.10.10">
    <property type="entry name" value="Winged helix-like DNA-binding domain superfamily/Winged helix DNA-binding domain"/>
    <property type="match status" value="1"/>
</dbReference>
<evidence type="ECO:0000259" key="2">
    <source>
        <dbReference type="PROSITE" id="PS50043"/>
    </source>
</evidence>
<dbReference type="InterPro" id="IPR041664">
    <property type="entry name" value="AAA_16"/>
</dbReference>
<dbReference type="Pfam" id="PF00196">
    <property type="entry name" value="GerE"/>
    <property type="match status" value="1"/>
</dbReference>
<dbReference type="PANTHER" id="PTHR43214">
    <property type="entry name" value="TWO-COMPONENT RESPONSE REGULATOR"/>
    <property type="match status" value="1"/>
</dbReference>
<dbReference type="PROSITE" id="PS00622">
    <property type="entry name" value="HTH_LUXR_1"/>
    <property type="match status" value="1"/>
</dbReference>
<accession>A0ABW5HRK9</accession>
<comment type="caution">
    <text evidence="3">The sequence shown here is derived from an EMBL/GenBank/DDBJ whole genome shotgun (WGS) entry which is preliminary data.</text>
</comment>
<keyword evidence="4" id="KW-1185">Reference proteome</keyword>
<dbReference type="CDD" id="cd06170">
    <property type="entry name" value="LuxR_C_like"/>
    <property type="match status" value="1"/>
</dbReference>
<feature type="domain" description="HTH luxR-type" evidence="2">
    <location>
        <begin position="771"/>
        <end position="836"/>
    </location>
</feature>
<dbReference type="InterPro" id="IPR039420">
    <property type="entry name" value="WalR-like"/>
</dbReference>
<dbReference type="PROSITE" id="PS50043">
    <property type="entry name" value="HTH_LUXR_2"/>
    <property type="match status" value="1"/>
</dbReference>
<dbReference type="Proteomes" id="UP001597542">
    <property type="component" value="Unassembled WGS sequence"/>
</dbReference>
<dbReference type="RefSeq" id="WP_344277808.1">
    <property type="nucleotide sequence ID" value="NZ_BAAAHV010000013.1"/>
</dbReference>
<dbReference type="Pfam" id="PF13191">
    <property type="entry name" value="AAA_16"/>
    <property type="match status" value="1"/>
</dbReference>
<sequence>MKQQRTALIGRDTELAAFRGADHRRAMLVVRGPAGSGKTSVLAQSGHELAGGGFVTVQVVGSAEHPEWDLFGVSAVLRAVCEDFEEIGGGPRLTEALAAVRRLCTEDTYASQPGKYRLIHAFGALFSMLGADKPVALLVDDAHLIAQPAVALAALRSAGQRVIASCRGEAEELCAAADQVIDLGPLPEDEADLVLRQVAGTAVDGALRDALHRGLGRWYFNPGTLAAAVADLHRQGRLATVHGHLCLRDPAEPIALPPGHPLCAEVDSWGETARDLVLLAADGPRFGVDDLPLLAAAAGRTLTEYGRTADRLVLAGVLDADLAARLTVGCPALGAAVAAADPERLAKLRRAVAEQQLADAAGNDVRPGSSVDAPLDPAMAEYTAWREARPGPEQDRLAAEIVRSLVRTGGYALLADFAAAAVARGTGGTELRNSVAAAAVLASVHLGQPVPDTVETAIAGAGAAEFGRRWFAGESVRAVDVESAFGPLRQWCLPDDGFRGGPSDAVLDAALAMRDIAPALEAVLGPDYQSAADGPIAAVHRVCAGYAGEDWTDALSAARRLETDPNADPVSRQATRLLAAEMCAWRGEDRLAASWLAGVPEDSAAFAALRGWVLAGIRHHSGEVDGVFETGWSAFRRGRDRGETPGVSLLLRRLAAIAAETGRTADARRVLAEAQAWHGGCGTVESTKTVLVVRGLVEDDGTHARAAERVIRRHGNRFELSLACQRVAETSAEPHPWLNEAYEIAQAIGAARLTARARQSLRCHGVVVSMARPAREQLSEAELRIIELIRSGRTNRQIALELRMSEKTVEKHLTRLFAKAGCRTRHGLATSGLGGWLEQVGA</sequence>
<dbReference type="InterPro" id="IPR016032">
    <property type="entry name" value="Sig_transdc_resp-reg_C-effctor"/>
</dbReference>
<name>A0ABW5HRK9_9PSEU</name>
<dbReference type="SUPFAM" id="SSF52540">
    <property type="entry name" value="P-loop containing nucleoside triphosphate hydrolases"/>
    <property type="match status" value="1"/>
</dbReference>
<protein>
    <submittedName>
        <fullName evidence="3">LuxR C-terminal-related transcriptional regulator</fullName>
    </submittedName>
</protein>
<evidence type="ECO:0000256" key="1">
    <source>
        <dbReference type="ARBA" id="ARBA00023125"/>
    </source>
</evidence>
<dbReference type="InterPro" id="IPR027417">
    <property type="entry name" value="P-loop_NTPase"/>
</dbReference>
<dbReference type="InterPro" id="IPR000792">
    <property type="entry name" value="Tscrpt_reg_LuxR_C"/>
</dbReference>
<dbReference type="SUPFAM" id="SSF46894">
    <property type="entry name" value="C-terminal effector domain of the bipartite response regulators"/>
    <property type="match status" value="1"/>
</dbReference>
<dbReference type="PANTHER" id="PTHR43214:SF43">
    <property type="entry name" value="TWO-COMPONENT RESPONSE REGULATOR"/>
    <property type="match status" value="1"/>
</dbReference>
<proteinExistence type="predicted"/>
<dbReference type="PRINTS" id="PR00038">
    <property type="entry name" value="HTHLUXR"/>
</dbReference>
<evidence type="ECO:0000313" key="4">
    <source>
        <dbReference type="Proteomes" id="UP001597542"/>
    </source>
</evidence>
<evidence type="ECO:0000313" key="3">
    <source>
        <dbReference type="EMBL" id="MFD2479645.1"/>
    </source>
</evidence>
<dbReference type="EMBL" id="JBHUKQ010000004">
    <property type="protein sequence ID" value="MFD2479645.1"/>
    <property type="molecule type" value="Genomic_DNA"/>
</dbReference>
<dbReference type="SMART" id="SM00421">
    <property type="entry name" value="HTH_LUXR"/>
    <property type="match status" value="1"/>
</dbReference>
<keyword evidence="1" id="KW-0238">DNA-binding</keyword>
<gene>
    <name evidence="3" type="ORF">ACFSUT_05130</name>
</gene>
<dbReference type="Gene3D" id="3.40.50.300">
    <property type="entry name" value="P-loop containing nucleotide triphosphate hydrolases"/>
    <property type="match status" value="1"/>
</dbReference>